<keyword evidence="3" id="KW-0548">Nucleotidyltransferase</keyword>
<evidence type="ECO:0000313" key="4">
    <source>
        <dbReference type="EMBL" id="ALA11495.1"/>
    </source>
</evidence>
<evidence type="ECO:0000256" key="3">
    <source>
        <dbReference type="ARBA" id="ARBA00022695"/>
    </source>
</evidence>
<evidence type="ECO:0000256" key="2">
    <source>
        <dbReference type="ARBA" id="ARBA00022679"/>
    </source>
</evidence>
<organism evidence="4">
    <name type="scientific">Picobirnavirus PREDICT_PbV-82</name>
    <dbReference type="NCBI Taxonomy" id="1690786"/>
    <lineage>
        <taxon>Viruses</taxon>
        <taxon>Riboviria</taxon>
        <taxon>Orthornavirae</taxon>
        <taxon>Pisuviricota</taxon>
        <taxon>Duplopiviricetes</taxon>
        <taxon>Durnavirales</taxon>
        <taxon>Picobirnaviridae</taxon>
    </lineage>
</organism>
<reference evidence="4" key="1">
    <citation type="journal article" date="2015" name="Nat. Commun.">
        <title>Non-random patterns in viral diversity.</title>
        <authorList>
            <person name="Anthony S.J."/>
            <person name="Islam A."/>
            <person name="Johnson C."/>
            <person name="Navarrete-Macias I."/>
            <person name="Liang E."/>
            <person name="Jain K."/>
            <person name="Hitchens P.L."/>
            <person name="Che X."/>
            <person name="Soloyvov A."/>
            <person name="Hicks A.L."/>
            <person name="Ojeda-Flores R."/>
            <person name="Zambrana-Torrelio C."/>
            <person name="Ulrich W."/>
            <person name="Rostal M.K."/>
            <person name="Petrosov A."/>
            <person name="Garcia J."/>
            <person name="Haider N."/>
            <person name="Wolfe N."/>
            <person name="Goldstein T."/>
            <person name="Morse S.S."/>
            <person name="Rahman M."/>
            <person name="Epstein J.H."/>
            <person name="Mazet J.K."/>
            <person name="Daszak P."/>
            <person name="Lipkin W.I."/>
        </authorList>
    </citation>
    <scope>NUCLEOTIDE SEQUENCE</scope>
    <source>
        <strain evidence="4">PREDICT_PbV-82/PGB-932</strain>
    </source>
</reference>
<dbReference type="EMBL" id="KT335123">
    <property type="protein sequence ID" value="ALA11495.1"/>
    <property type="molecule type" value="Genomic_RNA"/>
</dbReference>
<dbReference type="SUPFAM" id="SSF56672">
    <property type="entry name" value="DNA/RNA polymerases"/>
    <property type="match status" value="1"/>
</dbReference>
<accession>A0A0M3Z500</accession>
<keyword evidence="2" id="KW-0808">Transferase</keyword>
<sequence>TDAHFNLRTTLEVYDVIAPLFQESARDGLRDSLMRMHTIPLVFSEAQQVVGYHGVASGSNWTNLIETLFDFIFSIYIGDLTGVTGLYAIGDDMSWTSEAHDPTFAKRLEALGLGVGQIINADKTNNFEDKVKTLQRLFIRGYRIPNSRILRGVYSTVRALNSSVNPEKFHSPKDWSSDMFC</sequence>
<protein>
    <submittedName>
        <fullName evidence="4">RNA-dependent RNA polymerase</fullName>
    </submittedName>
</protein>
<name>A0A0M3Z500_9VIRU</name>
<evidence type="ECO:0000256" key="1">
    <source>
        <dbReference type="ARBA" id="ARBA00022484"/>
    </source>
</evidence>
<feature type="non-terminal residue" evidence="4">
    <location>
        <position position="181"/>
    </location>
</feature>
<proteinExistence type="predicted"/>
<feature type="non-terminal residue" evidence="4">
    <location>
        <position position="1"/>
    </location>
</feature>
<keyword evidence="1 4" id="KW-0696">RNA-directed RNA polymerase</keyword>
<reference evidence="4" key="2">
    <citation type="submission" date="2015-07" db="EMBL/GenBank/DDBJ databases">
        <authorList>
            <person name="Noorani M."/>
        </authorList>
    </citation>
    <scope>NUCLEOTIDE SEQUENCE</scope>
    <source>
        <strain evidence="4">PREDICT_PbV-82/PGB-932</strain>
    </source>
</reference>
<dbReference type="InterPro" id="IPR043502">
    <property type="entry name" value="DNA/RNA_pol_sf"/>
</dbReference>
<dbReference type="GO" id="GO:0003968">
    <property type="term" value="F:RNA-directed RNA polymerase activity"/>
    <property type="evidence" value="ECO:0007669"/>
    <property type="project" value="UniProtKB-KW"/>
</dbReference>